<feature type="transmembrane region" description="Helical" evidence="6">
    <location>
        <begin position="98"/>
        <end position="119"/>
    </location>
</feature>
<feature type="domain" description="Cytochrome C biogenesis protein transmembrane" evidence="7">
    <location>
        <begin position="21"/>
        <end position="207"/>
    </location>
</feature>
<dbReference type="Pfam" id="PF02683">
    <property type="entry name" value="DsbD_TM"/>
    <property type="match status" value="1"/>
</dbReference>
<proteinExistence type="inferred from homology"/>
<dbReference type="PANTHER" id="PTHR31272">
    <property type="entry name" value="CYTOCHROME C-TYPE BIOGENESIS PROTEIN HI_1454-RELATED"/>
    <property type="match status" value="1"/>
</dbReference>
<evidence type="ECO:0000259" key="7">
    <source>
        <dbReference type="Pfam" id="PF02683"/>
    </source>
</evidence>
<accession>A0A948WB24</accession>
<evidence type="ECO:0000256" key="3">
    <source>
        <dbReference type="ARBA" id="ARBA00022692"/>
    </source>
</evidence>
<dbReference type="Proteomes" id="UP000777784">
    <property type="component" value="Unassembled WGS sequence"/>
</dbReference>
<dbReference type="PANTHER" id="PTHR31272:SF6">
    <property type="entry name" value="CYTOCHROME C-TYPE BIOGENESIS CCDA-LIKE CHLOROPLASTIC PROTEIN"/>
    <property type="match status" value="1"/>
</dbReference>
<dbReference type="GO" id="GO:0016020">
    <property type="term" value="C:membrane"/>
    <property type="evidence" value="ECO:0007669"/>
    <property type="project" value="UniProtKB-SubCell"/>
</dbReference>
<dbReference type="EMBL" id="JAHJDP010000012">
    <property type="protein sequence ID" value="MBU2689573.1"/>
    <property type="molecule type" value="Genomic_DNA"/>
</dbReference>
<gene>
    <name evidence="8" type="ORF">KJ970_01475</name>
</gene>
<sequence length="233" mass="24109">MMDDLFATLTTAVHGSAPIALSAAFLWGVLSIILSPCHLASIPLVVAFIGKQGESSGQRAFTIAVVFAVGILVTIGIVGGITAALGRMLGDVGRYVNYGLALIFLFLGLHFLGVVPIPWTGGGPSGPRGKGVLGAFILGLFFGVGVGPCTFAYMAPMLGVTLKVASTSWLYGVALLLLYGIGHCSVIVMAGTSAQLVQRYLNWHEGSRGAVLLRQACGLLVILGGIYLVYTAP</sequence>
<reference evidence="8" key="1">
    <citation type="submission" date="2021-05" db="EMBL/GenBank/DDBJ databases">
        <title>Energy efficiency and biological interactions define the core microbiome of deep oligotrophic groundwater.</title>
        <authorList>
            <person name="Mehrshad M."/>
            <person name="Lopez-Fernandez M."/>
            <person name="Bell E."/>
            <person name="Bernier-Latmani R."/>
            <person name="Bertilsson S."/>
            <person name="Dopson M."/>
        </authorList>
    </citation>
    <scope>NUCLEOTIDE SEQUENCE</scope>
    <source>
        <strain evidence="8">Modern_marine.mb.64</strain>
    </source>
</reference>
<feature type="transmembrane region" description="Helical" evidence="6">
    <location>
        <begin position="25"/>
        <end position="49"/>
    </location>
</feature>
<evidence type="ECO:0000256" key="5">
    <source>
        <dbReference type="ARBA" id="ARBA00023136"/>
    </source>
</evidence>
<feature type="transmembrane region" description="Helical" evidence="6">
    <location>
        <begin position="211"/>
        <end position="230"/>
    </location>
</feature>
<protein>
    <submittedName>
        <fullName evidence="8">Cytochrome c biogenesis protein CcdA</fullName>
    </submittedName>
</protein>
<name>A0A948WB24_UNCEI</name>
<evidence type="ECO:0000256" key="4">
    <source>
        <dbReference type="ARBA" id="ARBA00022989"/>
    </source>
</evidence>
<comment type="similarity">
    <text evidence="2">Belongs to the DsbD family.</text>
</comment>
<organism evidence="8 9">
    <name type="scientific">Eiseniibacteriota bacterium</name>
    <dbReference type="NCBI Taxonomy" id="2212470"/>
    <lineage>
        <taxon>Bacteria</taxon>
        <taxon>Candidatus Eiseniibacteriota</taxon>
    </lineage>
</organism>
<dbReference type="GO" id="GO:0017004">
    <property type="term" value="P:cytochrome complex assembly"/>
    <property type="evidence" value="ECO:0007669"/>
    <property type="project" value="InterPro"/>
</dbReference>
<dbReference type="AlphaFoldDB" id="A0A948WB24"/>
<evidence type="ECO:0000256" key="2">
    <source>
        <dbReference type="ARBA" id="ARBA00006143"/>
    </source>
</evidence>
<feature type="transmembrane region" description="Helical" evidence="6">
    <location>
        <begin position="168"/>
        <end position="190"/>
    </location>
</feature>
<evidence type="ECO:0000256" key="6">
    <source>
        <dbReference type="SAM" id="Phobius"/>
    </source>
</evidence>
<keyword evidence="5 6" id="KW-0472">Membrane</keyword>
<keyword evidence="3 6" id="KW-0812">Transmembrane</keyword>
<evidence type="ECO:0000313" key="9">
    <source>
        <dbReference type="Proteomes" id="UP000777784"/>
    </source>
</evidence>
<dbReference type="InterPro" id="IPR051790">
    <property type="entry name" value="Cytochrome_c-biogenesis_DsbD"/>
</dbReference>
<feature type="transmembrane region" description="Helical" evidence="6">
    <location>
        <begin position="61"/>
        <end position="86"/>
    </location>
</feature>
<feature type="transmembrane region" description="Helical" evidence="6">
    <location>
        <begin position="131"/>
        <end position="156"/>
    </location>
</feature>
<dbReference type="InterPro" id="IPR003834">
    <property type="entry name" value="Cyt_c_assmbl_TM_dom"/>
</dbReference>
<comment type="caution">
    <text evidence="8">The sequence shown here is derived from an EMBL/GenBank/DDBJ whole genome shotgun (WGS) entry which is preliminary data.</text>
</comment>
<evidence type="ECO:0000313" key="8">
    <source>
        <dbReference type="EMBL" id="MBU2689573.1"/>
    </source>
</evidence>
<keyword evidence="4 6" id="KW-1133">Transmembrane helix</keyword>
<comment type="subcellular location">
    <subcellularLocation>
        <location evidence="1">Membrane</location>
        <topology evidence="1">Multi-pass membrane protein</topology>
    </subcellularLocation>
</comment>
<evidence type="ECO:0000256" key="1">
    <source>
        <dbReference type="ARBA" id="ARBA00004141"/>
    </source>
</evidence>